<dbReference type="InterPro" id="IPR041698">
    <property type="entry name" value="Methyltransf_25"/>
</dbReference>
<dbReference type="Gene3D" id="3.40.50.150">
    <property type="entry name" value="Vaccinia Virus protein VP39"/>
    <property type="match status" value="1"/>
</dbReference>
<feature type="domain" description="Methyltransferase" evidence="1">
    <location>
        <begin position="39"/>
        <end position="130"/>
    </location>
</feature>
<dbReference type="InterPro" id="IPR029063">
    <property type="entry name" value="SAM-dependent_MTases_sf"/>
</dbReference>
<evidence type="ECO:0000259" key="1">
    <source>
        <dbReference type="Pfam" id="PF13649"/>
    </source>
</evidence>
<accession>A0A2M8ENR1</accession>
<dbReference type="Proteomes" id="UP000230251">
    <property type="component" value="Unassembled WGS sequence"/>
</dbReference>
<dbReference type="CDD" id="cd02440">
    <property type="entry name" value="AdoMet_MTases"/>
    <property type="match status" value="1"/>
</dbReference>
<dbReference type="Pfam" id="PF13649">
    <property type="entry name" value="Methyltransf_25"/>
    <property type="match status" value="1"/>
</dbReference>
<evidence type="ECO:0000313" key="2">
    <source>
        <dbReference type="EMBL" id="PJC24384.1"/>
    </source>
</evidence>
<protein>
    <recommendedName>
        <fullName evidence="1">Methyltransferase domain-containing protein</fullName>
    </recommendedName>
</protein>
<proteinExistence type="predicted"/>
<dbReference type="AlphaFoldDB" id="A0A2M8ENR1"/>
<comment type="caution">
    <text evidence="2">The sequence shown here is derived from an EMBL/GenBank/DDBJ whole genome shotgun (WGS) entry which is preliminary data.</text>
</comment>
<sequence length="222" mass="26014">MDKLWQHHFKYYDLFQNNSDNYRETIRLHLRRLESSKKVLDTGAGSGNLTFELLKQGKEVTAIDSNEYSLELLKEKCKDYDEKLTILNMDVQKLDLGNSEFNGASSMFVIPFIESNIKYFSEVYRVLKNGAKFTISAWAPVPDSLQGLVEPLKKELEQKGLLPKYEKEWNHIQKSDKFHIKQVERGSNFTELKMMLKDVGFKNIEELENPYGKYVYFLTCEK</sequence>
<evidence type="ECO:0000313" key="3">
    <source>
        <dbReference type="Proteomes" id="UP000230251"/>
    </source>
</evidence>
<organism evidence="2 3">
    <name type="scientific">Candidatus Uhrbacteria bacterium CG_4_9_14_0_2_um_filter_41_50</name>
    <dbReference type="NCBI Taxonomy" id="1975031"/>
    <lineage>
        <taxon>Bacteria</taxon>
        <taxon>Candidatus Uhriibacteriota</taxon>
    </lineage>
</organism>
<dbReference type="EMBL" id="PFSI01000047">
    <property type="protein sequence ID" value="PJC24384.1"/>
    <property type="molecule type" value="Genomic_DNA"/>
</dbReference>
<dbReference type="SUPFAM" id="SSF53335">
    <property type="entry name" value="S-adenosyl-L-methionine-dependent methyltransferases"/>
    <property type="match status" value="1"/>
</dbReference>
<name>A0A2M8ENR1_9BACT</name>
<dbReference type="PANTHER" id="PTHR43591">
    <property type="entry name" value="METHYLTRANSFERASE"/>
    <property type="match status" value="1"/>
</dbReference>
<gene>
    <name evidence="2" type="ORF">CO057_03110</name>
</gene>
<reference evidence="3" key="1">
    <citation type="submission" date="2017-09" db="EMBL/GenBank/DDBJ databases">
        <title>Depth-based differentiation of microbial function through sediment-hosted aquifers and enrichment of novel symbionts in the deep terrestrial subsurface.</title>
        <authorList>
            <person name="Probst A.J."/>
            <person name="Ladd B."/>
            <person name="Jarett J.K."/>
            <person name="Geller-Mcgrath D.E."/>
            <person name="Sieber C.M.K."/>
            <person name="Emerson J.B."/>
            <person name="Anantharaman K."/>
            <person name="Thomas B.C."/>
            <person name="Malmstrom R."/>
            <person name="Stieglmeier M."/>
            <person name="Klingl A."/>
            <person name="Woyke T."/>
            <person name="Ryan C.M."/>
            <person name="Banfield J.F."/>
        </authorList>
    </citation>
    <scope>NUCLEOTIDE SEQUENCE [LARGE SCALE GENOMIC DNA]</scope>
</reference>